<dbReference type="PANTHER" id="PTHR24369:SF210">
    <property type="entry name" value="CHAOPTIN-RELATED"/>
    <property type="match status" value="1"/>
</dbReference>
<dbReference type="PROSITE" id="PS51450">
    <property type="entry name" value="LRR"/>
    <property type="match status" value="1"/>
</dbReference>
<dbReference type="InterPro" id="IPR032675">
    <property type="entry name" value="LRR_dom_sf"/>
</dbReference>
<evidence type="ECO:0000256" key="2">
    <source>
        <dbReference type="ARBA" id="ARBA00022729"/>
    </source>
</evidence>
<evidence type="ECO:0000313" key="7">
    <source>
        <dbReference type="Proteomes" id="UP001186944"/>
    </source>
</evidence>
<reference evidence="6" key="1">
    <citation type="submission" date="2019-08" db="EMBL/GenBank/DDBJ databases">
        <title>The improved chromosome-level genome for the pearl oyster Pinctada fucata martensii using PacBio sequencing and Hi-C.</title>
        <authorList>
            <person name="Zheng Z."/>
        </authorList>
    </citation>
    <scope>NUCLEOTIDE SEQUENCE</scope>
    <source>
        <strain evidence="6">ZZ-2019</strain>
        <tissue evidence="6">Adductor muscle</tissue>
    </source>
</reference>
<evidence type="ECO:0000313" key="6">
    <source>
        <dbReference type="EMBL" id="KAK3097390.1"/>
    </source>
</evidence>
<feature type="chain" id="PRO_5041716817" description="LRRCT domain-containing protein" evidence="5">
    <location>
        <begin position="17"/>
        <end position="379"/>
    </location>
</feature>
<evidence type="ECO:0000256" key="5">
    <source>
        <dbReference type="SAM" id="SignalP"/>
    </source>
</evidence>
<dbReference type="Pfam" id="PF13855">
    <property type="entry name" value="LRR_8"/>
    <property type="match status" value="1"/>
</dbReference>
<keyword evidence="1" id="KW-0433">Leucine-rich repeat</keyword>
<keyword evidence="4" id="KW-1133">Transmembrane helix</keyword>
<dbReference type="AlphaFoldDB" id="A0AA88Y8C2"/>
<dbReference type="InterPro" id="IPR001611">
    <property type="entry name" value="Leu-rich_rpt"/>
</dbReference>
<keyword evidence="7" id="KW-1185">Reference proteome</keyword>
<dbReference type="EMBL" id="VSWD01000007">
    <property type="protein sequence ID" value="KAK3097390.1"/>
    <property type="molecule type" value="Genomic_DNA"/>
</dbReference>
<comment type="caution">
    <text evidence="6">The sequence shown here is derived from an EMBL/GenBank/DDBJ whole genome shotgun (WGS) entry which is preliminary data.</text>
</comment>
<dbReference type="SMART" id="SM00369">
    <property type="entry name" value="LRR_TYP"/>
    <property type="match status" value="4"/>
</dbReference>
<organism evidence="6 7">
    <name type="scientific">Pinctada imbricata</name>
    <name type="common">Atlantic pearl-oyster</name>
    <name type="synonym">Pinctada martensii</name>
    <dbReference type="NCBI Taxonomy" id="66713"/>
    <lineage>
        <taxon>Eukaryota</taxon>
        <taxon>Metazoa</taxon>
        <taxon>Spiralia</taxon>
        <taxon>Lophotrochozoa</taxon>
        <taxon>Mollusca</taxon>
        <taxon>Bivalvia</taxon>
        <taxon>Autobranchia</taxon>
        <taxon>Pteriomorphia</taxon>
        <taxon>Pterioida</taxon>
        <taxon>Pterioidea</taxon>
        <taxon>Pteriidae</taxon>
        <taxon>Pinctada</taxon>
    </lineage>
</organism>
<accession>A0AA88Y8C2</accession>
<keyword evidence="2 5" id="KW-0732">Signal</keyword>
<keyword evidence="3" id="KW-0677">Repeat</keyword>
<keyword evidence="4" id="KW-0472">Membrane</keyword>
<dbReference type="InterPro" id="IPR003591">
    <property type="entry name" value="Leu-rich_rpt_typical-subtyp"/>
</dbReference>
<evidence type="ECO:0008006" key="8">
    <source>
        <dbReference type="Google" id="ProtNLM"/>
    </source>
</evidence>
<dbReference type="PANTHER" id="PTHR24369">
    <property type="entry name" value="ANTIGEN BSP, PUTATIVE-RELATED"/>
    <property type="match status" value="1"/>
</dbReference>
<dbReference type="SUPFAM" id="SSF52058">
    <property type="entry name" value="L domain-like"/>
    <property type="match status" value="1"/>
</dbReference>
<feature type="signal peptide" evidence="5">
    <location>
        <begin position="1"/>
        <end position="16"/>
    </location>
</feature>
<feature type="transmembrane region" description="Helical" evidence="4">
    <location>
        <begin position="322"/>
        <end position="343"/>
    </location>
</feature>
<evidence type="ECO:0000256" key="1">
    <source>
        <dbReference type="ARBA" id="ARBA00022614"/>
    </source>
</evidence>
<sequence length="379" mass="43124">MLSFFTLLTFFWTVYGDGCRTSNNEVWCTGMNQSYFDNEFKTLMAMDNMTNIEAIHIKHGKIQNIGANAFRSCAGDANKQLKKLKSLDLSYNDIRSISGQAFHCMPTLNKLNLSHNMWDVQNASHTGVFTNLAQLQKLDLTNSLNTDYSGHLHVPKLSEILRKPKFESLQLLKLGSNKLEFISDFYQKTLCEMPALKNVILSENLLHNINLKVNQSCHYLLELMDFSWNNINFLPRSTLKDLDELQKSSKKLTLRIYHQQWICDCNIIDLHNWLKTTAINVTNKDHLRCYDGHNFNKTILKLTLEEMVCVKPEDSASAGNTGVIVVTVLLVIILIAILAAVYMHRSKIQACARSVYDPIRRGGGNDHVQYSSVESTPIA</sequence>
<name>A0AA88Y8C2_PINIB</name>
<proteinExistence type="predicted"/>
<evidence type="ECO:0000256" key="4">
    <source>
        <dbReference type="SAM" id="Phobius"/>
    </source>
</evidence>
<dbReference type="GO" id="GO:0005886">
    <property type="term" value="C:plasma membrane"/>
    <property type="evidence" value="ECO:0007669"/>
    <property type="project" value="TreeGrafter"/>
</dbReference>
<protein>
    <recommendedName>
        <fullName evidence="8">LRRCT domain-containing protein</fullName>
    </recommendedName>
</protein>
<keyword evidence="4" id="KW-0812">Transmembrane</keyword>
<gene>
    <name evidence="6" type="ORF">FSP39_009212</name>
</gene>
<dbReference type="Proteomes" id="UP001186944">
    <property type="component" value="Unassembled WGS sequence"/>
</dbReference>
<evidence type="ECO:0000256" key="3">
    <source>
        <dbReference type="ARBA" id="ARBA00022737"/>
    </source>
</evidence>
<dbReference type="Gene3D" id="3.80.10.10">
    <property type="entry name" value="Ribonuclease Inhibitor"/>
    <property type="match status" value="1"/>
</dbReference>
<dbReference type="InterPro" id="IPR050541">
    <property type="entry name" value="LRR_TM_domain-containing"/>
</dbReference>